<name>A0A4U7AWY7_9PEZI</name>
<gene>
    <name evidence="1" type="ORF">C1H76_6711</name>
</gene>
<evidence type="ECO:0000313" key="2">
    <source>
        <dbReference type="Proteomes" id="UP000308133"/>
    </source>
</evidence>
<protein>
    <submittedName>
        <fullName evidence="1">Uncharacterized protein</fullName>
    </submittedName>
</protein>
<sequence length="342" mass="38669">MSFYASFEARLPKHVVEYARSERSRLFRSQPYEDPDMRLHFLTTDTLTWATLPLMIRGEMQGLGVLVDTRLPQSFIVFSGTEICRLYGAREKIESNHWFAVGHIPITHVKNQIQVSDGRLLPLGRPFKLNPKRQNIDPPPGTKFSNGDPALLDIHPFDTNMTFEQQKKLFKYLCDSVGIAELDARASTGVRSLTTWNIWSVVRHGGVNVWCSVEECNTTSERDILRISCASLDEMKANPDMSFLIDPDIDRPPGGVPETFLDERAMQRQAEYRFDASECPSTARRAFVKATRDRQLRADKLRKEAKKAARSRSKVGVQVAVEKVTPRIGESSKKAGKNPVGC</sequence>
<evidence type="ECO:0000313" key="1">
    <source>
        <dbReference type="EMBL" id="TKX21170.1"/>
    </source>
</evidence>
<comment type="caution">
    <text evidence="1">The sequence shown here is derived from an EMBL/GenBank/DDBJ whole genome shotgun (WGS) entry which is preliminary data.</text>
</comment>
<accession>A0A4U7AWY7</accession>
<reference evidence="1 2" key="1">
    <citation type="submission" date="2018-02" db="EMBL/GenBank/DDBJ databases">
        <title>Draft genome sequences of Elsinoe sp., causing black scab on jojoba.</title>
        <authorList>
            <person name="Stodart B."/>
            <person name="Jeffress S."/>
            <person name="Ash G."/>
            <person name="Arun Chinnappa K."/>
        </authorList>
    </citation>
    <scope>NUCLEOTIDE SEQUENCE [LARGE SCALE GENOMIC DNA]</scope>
    <source>
        <strain evidence="1 2">Hillstone_2</strain>
    </source>
</reference>
<dbReference type="Proteomes" id="UP000308133">
    <property type="component" value="Unassembled WGS sequence"/>
</dbReference>
<organism evidence="1 2">
    <name type="scientific">Elsinoe australis</name>
    <dbReference type="NCBI Taxonomy" id="40998"/>
    <lineage>
        <taxon>Eukaryota</taxon>
        <taxon>Fungi</taxon>
        <taxon>Dikarya</taxon>
        <taxon>Ascomycota</taxon>
        <taxon>Pezizomycotina</taxon>
        <taxon>Dothideomycetes</taxon>
        <taxon>Dothideomycetidae</taxon>
        <taxon>Myriangiales</taxon>
        <taxon>Elsinoaceae</taxon>
        <taxon>Elsinoe</taxon>
    </lineage>
</organism>
<dbReference type="AlphaFoldDB" id="A0A4U7AWY7"/>
<dbReference type="EMBL" id="PTQR01000082">
    <property type="protein sequence ID" value="TKX21170.1"/>
    <property type="molecule type" value="Genomic_DNA"/>
</dbReference>
<proteinExistence type="predicted"/>